<dbReference type="GO" id="GO:0016491">
    <property type="term" value="F:oxidoreductase activity"/>
    <property type="evidence" value="ECO:0007669"/>
    <property type="project" value="UniProtKB-KW"/>
</dbReference>
<keyword evidence="2" id="KW-0521">NADP</keyword>
<keyword evidence="3" id="KW-0560">Oxidoreductase</keyword>
<dbReference type="PANTHER" id="PTHR24321">
    <property type="entry name" value="DEHYDROGENASES, SHORT CHAIN"/>
    <property type="match status" value="1"/>
</dbReference>
<comment type="similarity">
    <text evidence="1">Belongs to the short-chain dehydrogenases/reductases (SDR) family.</text>
</comment>
<dbReference type="OrthoDB" id="5840532at2759"/>
<reference evidence="4" key="1">
    <citation type="journal article" date="2020" name="Stud. Mycol.">
        <title>101 Dothideomycetes genomes: a test case for predicting lifestyles and emergence of pathogens.</title>
        <authorList>
            <person name="Haridas S."/>
            <person name="Albert R."/>
            <person name="Binder M."/>
            <person name="Bloem J."/>
            <person name="Labutti K."/>
            <person name="Salamov A."/>
            <person name="Andreopoulos B."/>
            <person name="Baker S."/>
            <person name="Barry K."/>
            <person name="Bills G."/>
            <person name="Bluhm B."/>
            <person name="Cannon C."/>
            <person name="Castanera R."/>
            <person name="Culley D."/>
            <person name="Daum C."/>
            <person name="Ezra D."/>
            <person name="Gonzalez J."/>
            <person name="Henrissat B."/>
            <person name="Kuo A."/>
            <person name="Liang C."/>
            <person name="Lipzen A."/>
            <person name="Lutzoni F."/>
            <person name="Magnuson J."/>
            <person name="Mondo S."/>
            <person name="Nolan M."/>
            <person name="Ohm R."/>
            <person name="Pangilinan J."/>
            <person name="Park H.-J."/>
            <person name="Ramirez L."/>
            <person name="Alfaro M."/>
            <person name="Sun H."/>
            <person name="Tritt A."/>
            <person name="Yoshinaga Y."/>
            <person name="Zwiers L.-H."/>
            <person name="Turgeon B."/>
            <person name="Goodwin S."/>
            <person name="Spatafora J."/>
            <person name="Crous P."/>
            <person name="Grigoriev I."/>
        </authorList>
    </citation>
    <scope>NUCLEOTIDE SEQUENCE</scope>
    <source>
        <strain evidence="4">CBS 116005</strain>
    </source>
</reference>
<evidence type="ECO:0000256" key="3">
    <source>
        <dbReference type="ARBA" id="ARBA00023002"/>
    </source>
</evidence>
<dbReference type="Gene3D" id="3.40.50.720">
    <property type="entry name" value="NAD(P)-binding Rossmann-like Domain"/>
    <property type="match status" value="1"/>
</dbReference>
<dbReference type="PRINTS" id="PR00080">
    <property type="entry name" value="SDRFAMILY"/>
</dbReference>
<evidence type="ECO:0000256" key="1">
    <source>
        <dbReference type="ARBA" id="ARBA00006484"/>
    </source>
</evidence>
<sequence length="261" mass="27497">MLRGVALVTGAGGALGRAVVLRFARYGVTSIAGLDINRLGLDETKEALQKQSTNVEFLASECDLTSEKAVKGAIGDVVSRFGAIHYCVNNAGIGQPLKPTGETESTDFDRVMGVNFKGMWLCQKYELQQMMAQEARDVSSSSSIAERGSIVNVSSTLGLIAGPHLGVYASSKHAILGLMRSDALDYARKGIRVNAVCPGFIDTPLLQEETRKALASTIDRTPQGRLAQSAEVADAVCFLSGSMATHITGVALPVDGGFTAT</sequence>
<dbReference type="Proteomes" id="UP000799436">
    <property type="component" value="Unassembled WGS sequence"/>
</dbReference>
<dbReference type="Pfam" id="PF13561">
    <property type="entry name" value="adh_short_C2"/>
    <property type="match status" value="1"/>
</dbReference>
<keyword evidence="5" id="KW-1185">Reference proteome</keyword>
<evidence type="ECO:0000313" key="4">
    <source>
        <dbReference type="EMBL" id="KAF2768279.1"/>
    </source>
</evidence>
<proteinExistence type="inferred from homology"/>
<dbReference type="InterPro" id="IPR036291">
    <property type="entry name" value="NAD(P)-bd_dom_sf"/>
</dbReference>
<dbReference type="PRINTS" id="PR00081">
    <property type="entry name" value="GDHRDH"/>
</dbReference>
<dbReference type="EMBL" id="ML995846">
    <property type="protein sequence ID" value="KAF2768279.1"/>
    <property type="molecule type" value="Genomic_DNA"/>
</dbReference>
<protein>
    <submittedName>
        <fullName evidence="4">Oxidoreductase</fullName>
    </submittedName>
</protein>
<dbReference type="FunFam" id="3.40.50.720:FF:000084">
    <property type="entry name" value="Short-chain dehydrogenase reductase"/>
    <property type="match status" value="1"/>
</dbReference>
<evidence type="ECO:0000313" key="5">
    <source>
        <dbReference type="Proteomes" id="UP000799436"/>
    </source>
</evidence>
<dbReference type="InterPro" id="IPR002347">
    <property type="entry name" value="SDR_fam"/>
</dbReference>
<name>A0A6G1L6U2_9PEZI</name>
<dbReference type="SUPFAM" id="SSF51735">
    <property type="entry name" value="NAD(P)-binding Rossmann-fold domains"/>
    <property type="match status" value="1"/>
</dbReference>
<dbReference type="PANTHER" id="PTHR24321:SF12">
    <property type="entry name" value="SHORT-CHAIN DEHYDROGENASE_REDUCTASE FAMILY, PUTATIVE (AFU_ORTHOLOGUE AFUA_5G14340)-RELATED"/>
    <property type="match status" value="1"/>
</dbReference>
<dbReference type="CDD" id="cd05233">
    <property type="entry name" value="SDR_c"/>
    <property type="match status" value="1"/>
</dbReference>
<accession>A0A6G1L6U2</accession>
<organism evidence="4 5">
    <name type="scientific">Teratosphaeria nubilosa</name>
    <dbReference type="NCBI Taxonomy" id="161662"/>
    <lineage>
        <taxon>Eukaryota</taxon>
        <taxon>Fungi</taxon>
        <taxon>Dikarya</taxon>
        <taxon>Ascomycota</taxon>
        <taxon>Pezizomycotina</taxon>
        <taxon>Dothideomycetes</taxon>
        <taxon>Dothideomycetidae</taxon>
        <taxon>Mycosphaerellales</taxon>
        <taxon>Teratosphaeriaceae</taxon>
        <taxon>Teratosphaeria</taxon>
    </lineage>
</organism>
<dbReference type="AlphaFoldDB" id="A0A6G1L6U2"/>
<gene>
    <name evidence="4" type="ORF">EJ03DRAFT_314419</name>
</gene>
<evidence type="ECO:0000256" key="2">
    <source>
        <dbReference type="ARBA" id="ARBA00022857"/>
    </source>
</evidence>